<dbReference type="EMBL" id="JBBNAF010000010">
    <property type="protein sequence ID" value="KAK9106722.1"/>
    <property type="molecule type" value="Genomic_DNA"/>
</dbReference>
<organism evidence="2 3">
    <name type="scientific">Stephania yunnanensis</name>
    <dbReference type="NCBI Taxonomy" id="152371"/>
    <lineage>
        <taxon>Eukaryota</taxon>
        <taxon>Viridiplantae</taxon>
        <taxon>Streptophyta</taxon>
        <taxon>Embryophyta</taxon>
        <taxon>Tracheophyta</taxon>
        <taxon>Spermatophyta</taxon>
        <taxon>Magnoliopsida</taxon>
        <taxon>Ranunculales</taxon>
        <taxon>Menispermaceae</taxon>
        <taxon>Menispermoideae</taxon>
        <taxon>Cissampelideae</taxon>
        <taxon>Stephania</taxon>
    </lineage>
</organism>
<evidence type="ECO:0000313" key="3">
    <source>
        <dbReference type="Proteomes" id="UP001420932"/>
    </source>
</evidence>
<dbReference type="Proteomes" id="UP001420932">
    <property type="component" value="Unassembled WGS sequence"/>
</dbReference>
<comment type="caution">
    <text evidence="2">The sequence shown here is derived from an EMBL/GenBank/DDBJ whole genome shotgun (WGS) entry which is preliminary data.</text>
</comment>
<gene>
    <name evidence="2" type="ORF">Syun_022733</name>
</gene>
<name>A0AAP0I1R1_9MAGN</name>
<protein>
    <submittedName>
        <fullName evidence="2">Uncharacterized protein</fullName>
    </submittedName>
</protein>
<dbReference type="AlphaFoldDB" id="A0AAP0I1R1"/>
<proteinExistence type="predicted"/>
<evidence type="ECO:0000313" key="2">
    <source>
        <dbReference type="EMBL" id="KAK9106722.1"/>
    </source>
</evidence>
<accession>A0AAP0I1R1</accession>
<feature type="compositionally biased region" description="Basic and acidic residues" evidence="1">
    <location>
        <begin position="36"/>
        <end position="46"/>
    </location>
</feature>
<sequence>MHELCTLGLRPDFFTDEAWNRYRDYWVSAYFRARSEKASHNRKSEKGGPGTSPSKHTGDTRFFGPMKIY</sequence>
<keyword evidence="3" id="KW-1185">Reference proteome</keyword>
<reference evidence="2 3" key="1">
    <citation type="submission" date="2024-01" db="EMBL/GenBank/DDBJ databases">
        <title>Genome assemblies of Stephania.</title>
        <authorList>
            <person name="Yang L."/>
        </authorList>
    </citation>
    <scope>NUCLEOTIDE SEQUENCE [LARGE SCALE GENOMIC DNA]</scope>
    <source>
        <strain evidence="2">YNDBR</strain>
        <tissue evidence="2">Leaf</tissue>
    </source>
</reference>
<feature type="region of interest" description="Disordered" evidence="1">
    <location>
        <begin position="36"/>
        <end position="69"/>
    </location>
</feature>
<evidence type="ECO:0000256" key="1">
    <source>
        <dbReference type="SAM" id="MobiDB-lite"/>
    </source>
</evidence>